<organism evidence="1 2">
    <name type="scientific">Jaapia argillacea MUCL 33604</name>
    <dbReference type="NCBI Taxonomy" id="933084"/>
    <lineage>
        <taxon>Eukaryota</taxon>
        <taxon>Fungi</taxon>
        <taxon>Dikarya</taxon>
        <taxon>Basidiomycota</taxon>
        <taxon>Agaricomycotina</taxon>
        <taxon>Agaricomycetes</taxon>
        <taxon>Agaricomycetidae</taxon>
        <taxon>Jaapiales</taxon>
        <taxon>Jaapiaceae</taxon>
        <taxon>Jaapia</taxon>
    </lineage>
</organism>
<evidence type="ECO:0000313" key="1">
    <source>
        <dbReference type="EMBL" id="KDQ60508.1"/>
    </source>
</evidence>
<sequence>MAFYGPFLVRSWAEKYAWDHGCHSFPMQVVLQAAGCFGPNVAVAHYFMDGSPMYTYQLDRQPSNFLNFSLQTIDSSSLATNLSSPEYPSIQSIAYEFVNKTIAGNCTSTTIAPNSTIPCLSGSFYPSNNYLSFNITDSRANSSNQPIYLRGTDKEWFFSEDPPRLVLEGGSGTTVLETDVASQCTLLKVCMGRRDAGPETIVPIALVLWKQIDFASYCDCGDHADQLV</sequence>
<accession>A0A067Q0B5</accession>
<gene>
    <name evidence="1" type="ORF">JAAARDRAFT_191883</name>
</gene>
<keyword evidence="2" id="KW-1185">Reference proteome</keyword>
<dbReference type="InParanoid" id="A0A067Q0B5"/>
<proteinExistence type="predicted"/>
<reference evidence="2" key="1">
    <citation type="journal article" date="2014" name="Proc. Natl. Acad. Sci. U.S.A.">
        <title>Extensive sampling of basidiomycete genomes demonstrates inadequacy of the white-rot/brown-rot paradigm for wood decay fungi.</title>
        <authorList>
            <person name="Riley R."/>
            <person name="Salamov A.A."/>
            <person name="Brown D.W."/>
            <person name="Nagy L.G."/>
            <person name="Floudas D."/>
            <person name="Held B.W."/>
            <person name="Levasseur A."/>
            <person name="Lombard V."/>
            <person name="Morin E."/>
            <person name="Otillar R."/>
            <person name="Lindquist E.A."/>
            <person name="Sun H."/>
            <person name="LaButti K.M."/>
            <person name="Schmutz J."/>
            <person name="Jabbour D."/>
            <person name="Luo H."/>
            <person name="Baker S.E."/>
            <person name="Pisabarro A.G."/>
            <person name="Walton J.D."/>
            <person name="Blanchette R.A."/>
            <person name="Henrissat B."/>
            <person name="Martin F."/>
            <person name="Cullen D."/>
            <person name="Hibbett D.S."/>
            <person name="Grigoriev I.V."/>
        </authorList>
    </citation>
    <scope>NUCLEOTIDE SEQUENCE [LARGE SCALE GENOMIC DNA]</scope>
    <source>
        <strain evidence="2">MUCL 33604</strain>
    </source>
</reference>
<evidence type="ECO:0000313" key="2">
    <source>
        <dbReference type="Proteomes" id="UP000027265"/>
    </source>
</evidence>
<name>A0A067Q0B5_9AGAM</name>
<protein>
    <submittedName>
        <fullName evidence="1">Uncharacterized protein</fullName>
    </submittedName>
</protein>
<dbReference type="OrthoDB" id="100006at2759"/>
<dbReference type="AlphaFoldDB" id="A0A067Q0B5"/>
<dbReference type="HOGENOM" id="CLU_070626_0_0_1"/>
<dbReference type="Proteomes" id="UP000027265">
    <property type="component" value="Unassembled WGS sequence"/>
</dbReference>
<dbReference type="EMBL" id="KL197714">
    <property type="protein sequence ID" value="KDQ60508.1"/>
    <property type="molecule type" value="Genomic_DNA"/>
</dbReference>